<keyword evidence="4" id="KW-1185">Reference proteome</keyword>
<feature type="compositionally biased region" description="Polar residues" evidence="1">
    <location>
        <begin position="306"/>
        <end position="315"/>
    </location>
</feature>
<feature type="compositionally biased region" description="Polar residues" evidence="1">
    <location>
        <begin position="66"/>
        <end position="88"/>
    </location>
</feature>
<dbReference type="EMBL" id="JBANRG010000021">
    <property type="protein sequence ID" value="KAK7456454.1"/>
    <property type="molecule type" value="Genomic_DNA"/>
</dbReference>
<evidence type="ECO:0000256" key="1">
    <source>
        <dbReference type="SAM" id="MobiDB-lite"/>
    </source>
</evidence>
<evidence type="ECO:0000313" key="3">
    <source>
        <dbReference type="EMBL" id="KAK7456454.1"/>
    </source>
</evidence>
<sequence length="405" mass="43990">MISQIPTHILILVPSSILFSIPAFILAFKAHYTRFAWFTGFTCVATLVFHVVLGIITAISLSRNRDTQFSNEDPSSEKTNPTSWSNSAELAPPSPTSSIATIHSKPRLLRYYTSGGIFFQCILLAFWIACWVMAIADTARGPNADTGSKTPASMSINAPWNTGVQVAEIIFVLLECIPLGILVFKCWRVKRETEARIALIAEERKFNVIRSGSIRREPSFRQPGRDNDDALPSVPPVAVKAHSRFSTDSRAAGPVNDRTASGARSNPYRLTQARYASLRSPSQPDSGVDRKNSGRRVLDKILNKIPESSNPSSESVRPLPVPPTITVTIPTDTESSSRDNQAGGGNGAAPAQVAVMMPEPKVTPQADTLATNSLNDLIRQAASVERKIDTPQNDAQILSAEARAI</sequence>
<dbReference type="Proteomes" id="UP001498398">
    <property type="component" value="Unassembled WGS sequence"/>
</dbReference>
<feature type="compositionally biased region" description="Basic and acidic residues" evidence="1">
    <location>
        <begin position="287"/>
        <end position="302"/>
    </location>
</feature>
<feature type="transmembrane region" description="Helical" evidence="2">
    <location>
        <begin position="169"/>
        <end position="187"/>
    </location>
</feature>
<name>A0ABR1JFS7_9AGAR</name>
<evidence type="ECO:0000313" key="4">
    <source>
        <dbReference type="Proteomes" id="UP001498398"/>
    </source>
</evidence>
<feature type="region of interest" description="Disordered" evidence="1">
    <location>
        <begin position="239"/>
        <end position="349"/>
    </location>
</feature>
<proteinExistence type="predicted"/>
<protein>
    <submittedName>
        <fullName evidence="3">Uncharacterized protein</fullName>
    </submittedName>
</protein>
<feature type="transmembrane region" description="Helical" evidence="2">
    <location>
        <begin position="9"/>
        <end position="29"/>
    </location>
</feature>
<accession>A0ABR1JFS7</accession>
<comment type="caution">
    <text evidence="3">The sequence shown here is derived from an EMBL/GenBank/DDBJ whole genome shotgun (WGS) entry which is preliminary data.</text>
</comment>
<organism evidence="3 4">
    <name type="scientific">Marasmiellus scandens</name>
    <dbReference type="NCBI Taxonomy" id="2682957"/>
    <lineage>
        <taxon>Eukaryota</taxon>
        <taxon>Fungi</taxon>
        <taxon>Dikarya</taxon>
        <taxon>Basidiomycota</taxon>
        <taxon>Agaricomycotina</taxon>
        <taxon>Agaricomycetes</taxon>
        <taxon>Agaricomycetidae</taxon>
        <taxon>Agaricales</taxon>
        <taxon>Marasmiineae</taxon>
        <taxon>Omphalotaceae</taxon>
        <taxon>Marasmiellus</taxon>
    </lineage>
</organism>
<keyword evidence="2" id="KW-0472">Membrane</keyword>
<gene>
    <name evidence="3" type="ORF">VKT23_010703</name>
</gene>
<reference evidence="3 4" key="1">
    <citation type="submission" date="2024-01" db="EMBL/GenBank/DDBJ databases">
        <title>A draft genome for the cacao thread blight pathogen Marasmiellus scandens.</title>
        <authorList>
            <person name="Baruah I.K."/>
            <person name="Leung J."/>
            <person name="Bukari Y."/>
            <person name="Amoako-Attah I."/>
            <person name="Meinhardt L.W."/>
            <person name="Bailey B.A."/>
            <person name="Cohen S.P."/>
        </authorList>
    </citation>
    <scope>NUCLEOTIDE SEQUENCE [LARGE SCALE GENOMIC DNA]</scope>
    <source>
        <strain evidence="3 4">GH-19</strain>
    </source>
</reference>
<feature type="region of interest" description="Disordered" evidence="1">
    <location>
        <begin position="66"/>
        <end position="98"/>
    </location>
</feature>
<evidence type="ECO:0000256" key="2">
    <source>
        <dbReference type="SAM" id="Phobius"/>
    </source>
</evidence>
<feature type="transmembrane region" description="Helical" evidence="2">
    <location>
        <begin position="35"/>
        <end position="61"/>
    </location>
</feature>
<keyword evidence="2" id="KW-0812">Transmembrane</keyword>
<feature type="transmembrane region" description="Helical" evidence="2">
    <location>
        <begin position="117"/>
        <end position="136"/>
    </location>
</feature>
<keyword evidence="2" id="KW-1133">Transmembrane helix</keyword>